<evidence type="ECO:0000313" key="2">
    <source>
        <dbReference type="EMBL" id="KAK3326308.1"/>
    </source>
</evidence>
<proteinExistence type="predicted"/>
<feature type="region of interest" description="Disordered" evidence="1">
    <location>
        <begin position="84"/>
        <end position="117"/>
    </location>
</feature>
<dbReference type="AlphaFoldDB" id="A0AAE0IJI6"/>
<keyword evidence="3" id="KW-1185">Reference proteome</keyword>
<name>A0AAE0IJI6_9PEZI</name>
<gene>
    <name evidence="2" type="ORF">B0H66DRAFT_155360</name>
</gene>
<dbReference type="EMBL" id="JAUEDM010000002">
    <property type="protein sequence ID" value="KAK3326308.1"/>
    <property type="molecule type" value="Genomic_DNA"/>
</dbReference>
<reference evidence="2" key="1">
    <citation type="journal article" date="2023" name="Mol. Phylogenet. Evol.">
        <title>Genome-scale phylogeny and comparative genomics of the fungal order Sordariales.</title>
        <authorList>
            <person name="Hensen N."/>
            <person name="Bonometti L."/>
            <person name="Westerberg I."/>
            <person name="Brannstrom I.O."/>
            <person name="Guillou S."/>
            <person name="Cros-Aarteil S."/>
            <person name="Calhoun S."/>
            <person name="Haridas S."/>
            <person name="Kuo A."/>
            <person name="Mondo S."/>
            <person name="Pangilinan J."/>
            <person name="Riley R."/>
            <person name="LaButti K."/>
            <person name="Andreopoulos B."/>
            <person name="Lipzen A."/>
            <person name="Chen C."/>
            <person name="Yan M."/>
            <person name="Daum C."/>
            <person name="Ng V."/>
            <person name="Clum A."/>
            <person name="Steindorff A."/>
            <person name="Ohm R.A."/>
            <person name="Martin F."/>
            <person name="Silar P."/>
            <person name="Natvig D.O."/>
            <person name="Lalanne C."/>
            <person name="Gautier V."/>
            <person name="Ament-Velasquez S.L."/>
            <person name="Kruys A."/>
            <person name="Hutchinson M.I."/>
            <person name="Powell A.J."/>
            <person name="Barry K."/>
            <person name="Miller A.N."/>
            <person name="Grigoriev I.V."/>
            <person name="Debuchy R."/>
            <person name="Gladieux P."/>
            <person name="Hiltunen Thoren M."/>
            <person name="Johannesson H."/>
        </authorList>
    </citation>
    <scope>NUCLEOTIDE SEQUENCE</scope>
    <source>
        <strain evidence="2">CBS 118394</strain>
    </source>
</reference>
<organism evidence="2 3">
    <name type="scientific">Apodospora peruviana</name>
    <dbReference type="NCBI Taxonomy" id="516989"/>
    <lineage>
        <taxon>Eukaryota</taxon>
        <taxon>Fungi</taxon>
        <taxon>Dikarya</taxon>
        <taxon>Ascomycota</taxon>
        <taxon>Pezizomycotina</taxon>
        <taxon>Sordariomycetes</taxon>
        <taxon>Sordariomycetidae</taxon>
        <taxon>Sordariales</taxon>
        <taxon>Lasiosphaeriaceae</taxon>
        <taxon>Apodospora</taxon>
    </lineage>
</organism>
<sequence>MNKSPLGSRLATQNRPASCLLSGLAWLCHHLLPSNVLACCSRASLARVCRLAVAVSDYLLTQIAFTHVLGHTCSVDYSHGIQPKPPLDNNDQPTARHARTLDGSPCAPHVSPQSTNRPPSLFLSDMPTIVHVVASFVIFYPQLRSARTHRG</sequence>
<protein>
    <submittedName>
        <fullName evidence="2">Uncharacterized protein</fullName>
    </submittedName>
</protein>
<evidence type="ECO:0000313" key="3">
    <source>
        <dbReference type="Proteomes" id="UP001283341"/>
    </source>
</evidence>
<reference evidence="2" key="2">
    <citation type="submission" date="2023-06" db="EMBL/GenBank/DDBJ databases">
        <authorList>
            <consortium name="Lawrence Berkeley National Laboratory"/>
            <person name="Haridas S."/>
            <person name="Hensen N."/>
            <person name="Bonometti L."/>
            <person name="Westerberg I."/>
            <person name="Brannstrom I.O."/>
            <person name="Guillou S."/>
            <person name="Cros-Aarteil S."/>
            <person name="Calhoun S."/>
            <person name="Kuo A."/>
            <person name="Mondo S."/>
            <person name="Pangilinan J."/>
            <person name="Riley R."/>
            <person name="Labutti K."/>
            <person name="Andreopoulos B."/>
            <person name="Lipzen A."/>
            <person name="Chen C."/>
            <person name="Yanf M."/>
            <person name="Daum C."/>
            <person name="Ng V."/>
            <person name="Clum A."/>
            <person name="Steindorff A."/>
            <person name="Ohm R."/>
            <person name="Martin F."/>
            <person name="Silar P."/>
            <person name="Natvig D."/>
            <person name="Lalanne C."/>
            <person name="Gautier V."/>
            <person name="Ament-Velasquez S.L."/>
            <person name="Kruys A."/>
            <person name="Hutchinson M.I."/>
            <person name="Powell A.J."/>
            <person name="Barry K."/>
            <person name="Miller A.N."/>
            <person name="Grigoriev I.V."/>
            <person name="Debuchy R."/>
            <person name="Gladieux P."/>
            <person name="Thoren M.H."/>
            <person name="Johannesson H."/>
        </authorList>
    </citation>
    <scope>NUCLEOTIDE SEQUENCE</scope>
    <source>
        <strain evidence="2">CBS 118394</strain>
    </source>
</reference>
<evidence type="ECO:0000256" key="1">
    <source>
        <dbReference type="SAM" id="MobiDB-lite"/>
    </source>
</evidence>
<dbReference type="Proteomes" id="UP001283341">
    <property type="component" value="Unassembled WGS sequence"/>
</dbReference>
<accession>A0AAE0IJI6</accession>
<comment type="caution">
    <text evidence="2">The sequence shown here is derived from an EMBL/GenBank/DDBJ whole genome shotgun (WGS) entry which is preliminary data.</text>
</comment>